<reference evidence="3" key="1">
    <citation type="submission" date="2020-07" db="EMBL/GenBank/DDBJ databases">
        <authorList>
            <person name="Partida-Martinez L."/>
            <person name="Huntemann M."/>
            <person name="Clum A."/>
            <person name="Wang J."/>
            <person name="Palaniappan K."/>
            <person name="Ritter S."/>
            <person name="Chen I.-M."/>
            <person name="Stamatis D."/>
            <person name="Reddy T."/>
            <person name="O'Malley R."/>
            <person name="Daum C."/>
            <person name="Shapiro N."/>
            <person name="Ivanova N."/>
            <person name="Kyrpides N."/>
            <person name="Woyke T."/>
        </authorList>
    </citation>
    <scope>NUCLEOTIDE SEQUENCE [LARGE SCALE GENOMIC DNA]</scope>
    <source>
        <strain evidence="3">AT2.8</strain>
    </source>
</reference>
<accession>A0A852TAS0</accession>
<evidence type="ECO:0000313" key="2">
    <source>
        <dbReference type="EMBL" id="NYE05301.1"/>
    </source>
</evidence>
<dbReference type="AlphaFoldDB" id="A0A852TAS0"/>
<sequence length="130" mass="15114">MNSFISSIITIFLTVPLLGFFIIYVLNKLITKNTRKSFHKALDYSTILFIVAVHFLLITIWGKSFFGLILLILLVIAMVFVVIHWKIKGEIIFTKVFKGFWRFNFLIFFLAYISLTVFGILRSALTFTFS</sequence>
<keyword evidence="1" id="KW-1133">Transmembrane helix</keyword>
<dbReference type="PIRSF" id="PIRSF030092">
    <property type="entry name" value="UCP030092"/>
    <property type="match status" value="1"/>
</dbReference>
<evidence type="ECO:0000256" key="1">
    <source>
        <dbReference type="SAM" id="Phobius"/>
    </source>
</evidence>
<gene>
    <name evidence="2" type="ORF">F4694_002054</name>
</gene>
<proteinExistence type="predicted"/>
<dbReference type="InterPro" id="IPR016945">
    <property type="entry name" value="UCP030092"/>
</dbReference>
<name>A0A852TAS0_9BACI</name>
<feature type="transmembrane region" description="Helical" evidence="1">
    <location>
        <begin position="6"/>
        <end position="30"/>
    </location>
</feature>
<feature type="transmembrane region" description="Helical" evidence="1">
    <location>
        <begin position="42"/>
        <end position="62"/>
    </location>
</feature>
<dbReference type="Proteomes" id="UP000548423">
    <property type="component" value="Unassembled WGS sequence"/>
</dbReference>
<keyword evidence="1" id="KW-0812">Transmembrane</keyword>
<reference evidence="3" key="2">
    <citation type="submission" date="2020-08" db="EMBL/GenBank/DDBJ databases">
        <title>The Agave Microbiome: Exploring the role of microbial communities in plant adaptations to desert environments.</title>
        <authorList>
            <person name="Partida-Martinez L.P."/>
        </authorList>
    </citation>
    <scope>NUCLEOTIDE SEQUENCE [LARGE SCALE GENOMIC DNA]</scope>
    <source>
        <strain evidence="3">AT2.8</strain>
    </source>
</reference>
<keyword evidence="1" id="KW-0472">Membrane</keyword>
<organism evidence="2 3">
    <name type="scientific">Neobacillus niacini</name>
    <dbReference type="NCBI Taxonomy" id="86668"/>
    <lineage>
        <taxon>Bacteria</taxon>
        <taxon>Bacillati</taxon>
        <taxon>Bacillota</taxon>
        <taxon>Bacilli</taxon>
        <taxon>Bacillales</taxon>
        <taxon>Bacillaceae</taxon>
        <taxon>Neobacillus</taxon>
    </lineage>
</organism>
<comment type="caution">
    <text evidence="2">The sequence shown here is derived from an EMBL/GenBank/DDBJ whole genome shotgun (WGS) entry which is preliminary data.</text>
</comment>
<dbReference type="EMBL" id="JACCBX010000004">
    <property type="protein sequence ID" value="NYE05301.1"/>
    <property type="molecule type" value="Genomic_DNA"/>
</dbReference>
<evidence type="ECO:0000313" key="3">
    <source>
        <dbReference type="Proteomes" id="UP000548423"/>
    </source>
</evidence>
<feature type="transmembrane region" description="Helical" evidence="1">
    <location>
        <begin position="68"/>
        <end position="87"/>
    </location>
</feature>
<dbReference type="Pfam" id="PF11877">
    <property type="entry name" value="DUF3397"/>
    <property type="match status" value="1"/>
</dbReference>
<protein>
    <submittedName>
        <fullName evidence="2">Succinate dehydrogenase hydrophobic anchor subunit</fullName>
    </submittedName>
</protein>
<dbReference type="InterPro" id="IPR024515">
    <property type="entry name" value="DUF3397"/>
</dbReference>
<feature type="transmembrane region" description="Helical" evidence="1">
    <location>
        <begin position="99"/>
        <end position="121"/>
    </location>
</feature>